<proteinExistence type="predicted"/>
<dbReference type="Proteomes" id="UP000029349">
    <property type="component" value="Segment"/>
</dbReference>
<name>A0A088F824_9CAUD</name>
<accession>A0A088F824</accession>
<evidence type="ECO:0000313" key="1">
    <source>
        <dbReference type="EMBL" id="AIM41120.1"/>
    </source>
</evidence>
<reference evidence="1 2" key="1">
    <citation type="submission" date="2014-11" db="EMBL/GenBank/DDBJ databases">
        <title>Complete Genome Sequence of the Salmonella paratyphi A Bacteriophage LSPA1.</title>
        <authorList>
            <person name="Zeng W."/>
            <person name="Mao P."/>
            <person name="Hong Y."/>
            <person name="Feng M."/>
            <person name="Xu Z."/>
            <person name="Huang F."/>
            <person name="Jing S."/>
        </authorList>
    </citation>
    <scope>NUCLEOTIDE SEQUENCE [LARGE SCALE GENOMIC DNA]</scope>
</reference>
<dbReference type="EMBL" id="KM272358">
    <property type="protein sequence ID" value="AIM41120.1"/>
    <property type="molecule type" value="Genomic_DNA"/>
</dbReference>
<gene>
    <name evidence="1" type="ORF">LSPA1_22</name>
</gene>
<dbReference type="RefSeq" id="YP_009113169.1">
    <property type="nucleotide sequence ID" value="NC_026017.1"/>
</dbReference>
<dbReference type="GeneID" id="22807832"/>
<evidence type="ECO:0000313" key="2">
    <source>
        <dbReference type="Proteomes" id="UP000029349"/>
    </source>
</evidence>
<keyword evidence="2" id="KW-1185">Reference proteome</keyword>
<dbReference type="KEGG" id="vg:22807832"/>
<dbReference type="OrthoDB" id="24811at10239"/>
<organism evidence="1 2">
    <name type="scientific">Salmonella phage LSPA1</name>
    <dbReference type="NCBI Taxonomy" id="1540823"/>
    <lineage>
        <taxon>Viruses</taxon>
        <taxon>Duplodnaviria</taxon>
        <taxon>Heunggongvirae</taxon>
        <taxon>Uroviricota</taxon>
        <taxon>Caudoviricetes</taxon>
        <taxon>Sarkviridae</taxon>
        <taxon>Guernseyvirinae</taxon>
        <taxon>Jerseyvirus</taxon>
        <taxon>Jerseyvirus LSPA1</taxon>
    </lineage>
</organism>
<sequence length="76" mass="8767">MTNKYNRTMTNAHGSTMTVDVYDVLRAFDVRDPALQHALKKLLCMGLRGYKDTETDLAEAIESLEKLRQYRSNIDE</sequence>
<protein>
    <submittedName>
        <fullName evidence="1">Uncharacterized protein</fullName>
    </submittedName>
</protein>